<dbReference type="GO" id="GO:0043015">
    <property type="term" value="F:gamma-tubulin binding"/>
    <property type="evidence" value="ECO:0007669"/>
    <property type="project" value="InterPro"/>
</dbReference>
<sequence length="261" mass="29665">MQSVKQSLISGIGFAYVGFSGFRIQAGIKGEEEHDAASNKLPSVSRQLETRMLKLNFLPVKAKFMLVVADLGLLKYWFEGLEFMANYNIAKISIYDLMGKLRSLKRYLLLDQGDFLVHFMDIAREELAKRLDEIFVEKLQSLLELALRTIAAAADPCHKDLTCCVERSSLLKRLSTLKDLDVNRLVSDSNGLEEPISVIGLETFSLIYKVLEPNWHVMHCKLQTAKSIDEVIRCHDFFLEKCLKECPLLLPEVLKVSHVIC</sequence>
<dbReference type="PANTHER" id="PTHR19302:SF13">
    <property type="entry name" value="GAMMA-TUBULIN COMPLEX COMPONENT 2"/>
    <property type="match status" value="1"/>
</dbReference>
<dbReference type="Proteomes" id="UP000631114">
    <property type="component" value="Unassembled WGS sequence"/>
</dbReference>
<accession>A0A835LDB3</accession>
<evidence type="ECO:0000259" key="6">
    <source>
        <dbReference type="Pfam" id="PF04130"/>
    </source>
</evidence>
<evidence type="ECO:0000256" key="5">
    <source>
        <dbReference type="RuleBase" id="RU363050"/>
    </source>
</evidence>
<reference evidence="7 8" key="1">
    <citation type="submission" date="2020-10" db="EMBL/GenBank/DDBJ databases">
        <title>The Coptis chinensis genome and diversification of protoberbering-type alkaloids.</title>
        <authorList>
            <person name="Wang B."/>
            <person name="Shu S."/>
            <person name="Song C."/>
            <person name="Liu Y."/>
        </authorList>
    </citation>
    <scope>NUCLEOTIDE SEQUENCE [LARGE SCALE GENOMIC DNA]</scope>
    <source>
        <strain evidence="7">HL-2020</strain>
        <tissue evidence="7">Leaf</tissue>
    </source>
</reference>
<dbReference type="InterPro" id="IPR042241">
    <property type="entry name" value="GCP_C_sf"/>
</dbReference>
<dbReference type="GO" id="GO:0031122">
    <property type="term" value="P:cytoplasmic microtubule organization"/>
    <property type="evidence" value="ECO:0007669"/>
    <property type="project" value="TreeGrafter"/>
</dbReference>
<keyword evidence="8" id="KW-1185">Reference proteome</keyword>
<evidence type="ECO:0000256" key="1">
    <source>
        <dbReference type="ARBA" id="ARBA00010337"/>
    </source>
</evidence>
<evidence type="ECO:0000256" key="4">
    <source>
        <dbReference type="ARBA" id="ARBA00023212"/>
    </source>
</evidence>
<dbReference type="OrthoDB" id="1931934at2759"/>
<organism evidence="7 8">
    <name type="scientific">Coptis chinensis</name>
    <dbReference type="NCBI Taxonomy" id="261450"/>
    <lineage>
        <taxon>Eukaryota</taxon>
        <taxon>Viridiplantae</taxon>
        <taxon>Streptophyta</taxon>
        <taxon>Embryophyta</taxon>
        <taxon>Tracheophyta</taxon>
        <taxon>Spermatophyta</taxon>
        <taxon>Magnoliopsida</taxon>
        <taxon>Ranunculales</taxon>
        <taxon>Ranunculaceae</taxon>
        <taxon>Coptidoideae</taxon>
        <taxon>Coptis</taxon>
    </lineage>
</organism>
<dbReference type="GO" id="GO:0051225">
    <property type="term" value="P:spindle assembly"/>
    <property type="evidence" value="ECO:0007669"/>
    <property type="project" value="TreeGrafter"/>
</dbReference>
<protein>
    <recommendedName>
        <fullName evidence="5">Gamma-tubulin complex component</fullName>
    </recommendedName>
</protein>
<evidence type="ECO:0000313" key="8">
    <source>
        <dbReference type="Proteomes" id="UP000631114"/>
    </source>
</evidence>
<dbReference type="Pfam" id="PF04130">
    <property type="entry name" value="GCP_C_terminal"/>
    <property type="match status" value="1"/>
</dbReference>
<feature type="non-terminal residue" evidence="7">
    <location>
        <position position="1"/>
    </location>
</feature>
<name>A0A835LDB3_9MAGN</name>
<dbReference type="GO" id="GO:0005874">
    <property type="term" value="C:microtubule"/>
    <property type="evidence" value="ECO:0007669"/>
    <property type="project" value="UniProtKB-KW"/>
</dbReference>
<dbReference type="GO" id="GO:0000278">
    <property type="term" value="P:mitotic cell cycle"/>
    <property type="evidence" value="ECO:0007669"/>
    <property type="project" value="TreeGrafter"/>
</dbReference>
<comment type="similarity">
    <text evidence="1 5">Belongs to the TUBGCP family.</text>
</comment>
<gene>
    <name evidence="7" type="ORF">IFM89_008679</name>
</gene>
<dbReference type="GO" id="GO:0051321">
    <property type="term" value="P:meiotic cell cycle"/>
    <property type="evidence" value="ECO:0007669"/>
    <property type="project" value="TreeGrafter"/>
</dbReference>
<dbReference type="InterPro" id="IPR007259">
    <property type="entry name" value="GCP"/>
</dbReference>
<proteinExistence type="inferred from homology"/>
<dbReference type="GO" id="GO:0007020">
    <property type="term" value="P:microtubule nucleation"/>
    <property type="evidence" value="ECO:0007669"/>
    <property type="project" value="InterPro"/>
</dbReference>
<comment type="caution">
    <text evidence="7">The sequence shown here is derived from an EMBL/GenBank/DDBJ whole genome shotgun (WGS) entry which is preliminary data.</text>
</comment>
<keyword evidence="2 5" id="KW-0963">Cytoplasm</keyword>
<evidence type="ECO:0000313" key="7">
    <source>
        <dbReference type="EMBL" id="KAF9588262.1"/>
    </source>
</evidence>
<dbReference type="GO" id="GO:0000930">
    <property type="term" value="C:gamma-tubulin complex"/>
    <property type="evidence" value="ECO:0007669"/>
    <property type="project" value="TreeGrafter"/>
</dbReference>
<dbReference type="GO" id="GO:0051011">
    <property type="term" value="F:microtubule minus-end binding"/>
    <property type="evidence" value="ECO:0007669"/>
    <property type="project" value="TreeGrafter"/>
</dbReference>
<dbReference type="EMBL" id="JADFTS010000009">
    <property type="protein sequence ID" value="KAF9588262.1"/>
    <property type="molecule type" value="Genomic_DNA"/>
</dbReference>
<dbReference type="PANTHER" id="PTHR19302">
    <property type="entry name" value="GAMMA TUBULIN COMPLEX PROTEIN"/>
    <property type="match status" value="1"/>
</dbReference>
<evidence type="ECO:0000256" key="2">
    <source>
        <dbReference type="ARBA" id="ARBA00022490"/>
    </source>
</evidence>
<keyword evidence="3 5" id="KW-0493">Microtubule</keyword>
<dbReference type="AlphaFoldDB" id="A0A835LDB3"/>
<evidence type="ECO:0000256" key="3">
    <source>
        <dbReference type="ARBA" id="ARBA00022701"/>
    </source>
</evidence>
<dbReference type="Gene3D" id="1.20.120.1900">
    <property type="entry name" value="Gamma-tubulin complex, C-terminal domain"/>
    <property type="match status" value="2"/>
</dbReference>
<feature type="domain" description="Gamma tubulin complex component C-terminal" evidence="6">
    <location>
        <begin position="97"/>
        <end position="210"/>
    </location>
</feature>
<dbReference type="GO" id="GO:0000922">
    <property type="term" value="C:spindle pole"/>
    <property type="evidence" value="ECO:0007669"/>
    <property type="project" value="InterPro"/>
</dbReference>
<comment type="subcellular location">
    <subcellularLocation>
        <location evidence="5">Cytoplasm</location>
        <location evidence="5">Cytoskeleton</location>
        <location evidence="5">Microtubule organizing center</location>
    </subcellularLocation>
</comment>
<comment type="function">
    <text evidence="5">Component of the gamma-tubulin ring complex (gTuRC) which mediates microtubule nucleation.</text>
</comment>
<keyword evidence="4 5" id="KW-0206">Cytoskeleton</keyword>
<dbReference type="InterPro" id="IPR040457">
    <property type="entry name" value="GCP_C"/>
</dbReference>